<reference evidence="2" key="2">
    <citation type="submission" date="2009-10" db="EMBL/GenBank/DDBJ databases">
        <title>The genome sequence of Streptomyces pristinaespiralis strain ATCC 25486.</title>
        <authorList>
            <consortium name="The Broad Institute Genome Sequencing Platform"/>
            <consortium name="Broad Institute Microbial Sequencing Center"/>
            <person name="Fischbach M."/>
            <person name="Godfrey P."/>
            <person name="Ward D."/>
            <person name="Young S."/>
            <person name="Zeng Q."/>
            <person name="Koehrsen M."/>
            <person name="Alvarado L."/>
            <person name="Berlin A.M."/>
            <person name="Bochicchio J."/>
            <person name="Borenstein D."/>
            <person name="Chapman S.B."/>
            <person name="Chen Z."/>
            <person name="Engels R."/>
            <person name="Freedman E."/>
            <person name="Gellesch M."/>
            <person name="Goldberg J."/>
            <person name="Griggs A."/>
            <person name="Gujja S."/>
            <person name="Heilman E.R."/>
            <person name="Heiman D.I."/>
            <person name="Hepburn T.A."/>
            <person name="Howarth C."/>
            <person name="Jen D."/>
            <person name="Larson L."/>
            <person name="Lewis B."/>
            <person name="Mehta T."/>
            <person name="Park D."/>
            <person name="Pearson M."/>
            <person name="Richards J."/>
            <person name="Roberts A."/>
            <person name="Saif S."/>
            <person name="Shea T.D."/>
            <person name="Shenoy N."/>
            <person name="Sisk P."/>
            <person name="Stolte C."/>
            <person name="Sykes S.N."/>
            <person name="Thomson T."/>
            <person name="Walk T."/>
            <person name="White J."/>
            <person name="Yandava C."/>
            <person name="Straight P."/>
            <person name="Clardy J."/>
            <person name="Hung D."/>
            <person name="Kolter R."/>
            <person name="Mekalanos J."/>
            <person name="Walker S."/>
            <person name="Walsh C.T."/>
            <person name="Wieland-Brown L.C."/>
            <person name="Haas B."/>
            <person name="Nusbaum C."/>
            <person name="Birren B."/>
        </authorList>
    </citation>
    <scope>NUCLEOTIDE SEQUENCE [LARGE SCALE GENOMIC DNA]</scope>
    <source>
        <strain evidence="2">ATCC 25486 / DSM 40338 / CBS 914.69 / JCM 4507 / NBRC 13074 / NRRL 2958 / 5647</strain>
    </source>
</reference>
<dbReference type="AlphaFoldDB" id="B5H5E0"/>
<dbReference type="EMBL" id="CM000950">
    <property type="protein sequence ID" value="EDY62051.1"/>
    <property type="molecule type" value="Genomic_DNA"/>
</dbReference>
<name>B5H5E0_STRE2</name>
<organism evidence="1 2">
    <name type="scientific">Streptomyces pristinaespiralis (strain ATCC 25486 / DSM 40338 / CBS 914.69 / JCM 4507 / KCC S-0507 / NBRC 13074 / NRRL 2958 / 5647)</name>
    <dbReference type="NCBI Taxonomy" id="457429"/>
    <lineage>
        <taxon>Bacteria</taxon>
        <taxon>Bacillati</taxon>
        <taxon>Actinomycetota</taxon>
        <taxon>Actinomycetes</taxon>
        <taxon>Kitasatosporales</taxon>
        <taxon>Streptomycetaceae</taxon>
        <taxon>Streptomyces</taxon>
    </lineage>
</organism>
<gene>
    <name evidence="1" type="ORF">SSDG_00367</name>
</gene>
<accession>B5H5E0</accession>
<dbReference type="HOGENOM" id="CLU_1446919_0_0_11"/>
<sequence>MLVRQDAAMAERRDVELYRRDWEMRPDQKELDLALGFMVRQAAMLEFFLHQTIRRLVDGRYAILVTAGMQASAVLDAVKRIIDVGAVSDEAAQEMADISGKCRTAFRERNKYVHGLCVTGTESSEVWTNNRKNGGIDQHPLEADRLMALGADFARLSSQVTEWYRLRLEGHPRRHSRPSAPQEEAPE</sequence>
<dbReference type="Proteomes" id="UP000002805">
    <property type="component" value="Chromosome"/>
</dbReference>
<keyword evidence="2" id="KW-1185">Reference proteome</keyword>
<protein>
    <submittedName>
        <fullName evidence="1">Uncharacterized protein</fullName>
    </submittedName>
</protein>
<reference evidence="2" key="1">
    <citation type="submission" date="2008-02" db="EMBL/GenBank/DDBJ databases">
        <authorList>
            <consortium name="The Broad Institute Genome Sequencing Platform"/>
            <person name="Fischbach M."/>
            <person name="Ward D."/>
            <person name="Young S."/>
            <person name="Jaffe D."/>
            <person name="Gnerre S."/>
            <person name="Berlin A."/>
            <person name="Heiman D."/>
            <person name="Hepburn T."/>
            <person name="Sykes S."/>
            <person name="Alvarado L."/>
            <person name="Kodira C.D."/>
            <person name="Straight P."/>
            <person name="Clardy J."/>
            <person name="Hung D."/>
            <person name="Kolter R."/>
            <person name="Mekalanos J."/>
            <person name="Walker S."/>
            <person name="Walsh C.T."/>
            <person name="Lander E."/>
            <person name="Galagan J."/>
            <person name="Nusbaum C."/>
            <person name="Birren B."/>
        </authorList>
    </citation>
    <scope>NUCLEOTIDE SEQUENCE [LARGE SCALE GENOMIC DNA]</scope>
    <source>
        <strain evidence="2">ATCC 25486 / DSM 40338 / CBS 914.69 / JCM 4507 / NBRC 13074 / NRRL 2958 / 5647</strain>
    </source>
</reference>
<evidence type="ECO:0000313" key="1">
    <source>
        <dbReference type="EMBL" id="EDY62051.1"/>
    </source>
</evidence>
<proteinExistence type="predicted"/>
<evidence type="ECO:0000313" key="2">
    <source>
        <dbReference type="Proteomes" id="UP000002805"/>
    </source>
</evidence>